<organism evidence="2 3">
    <name type="scientific">Hymenobacter canadensis</name>
    <dbReference type="NCBI Taxonomy" id="2999067"/>
    <lineage>
        <taxon>Bacteria</taxon>
        <taxon>Pseudomonadati</taxon>
        <taxon>Bacteroidota</taxon>
        <taxon>Cytophagia</taxon>
        <taxon>Cytophagales</taxon>
        <taxon>Hymenobacteraceae</taxon>
        <taxon>Hymenobacter</taxon>
    </lineage>
</organism>
<dbReference type="Gene3D" id="1.20.120.450">
    <property type="entry name" value="dinb family like domain"/>
    <property type="match status" value="1"/>
</dbReference>
<dbReference type="RefSeq" id="WP_269558886.1">
    <property type="nucleotide sequence ID" value="NZ_CP114767.1"/>
</dbReference>
<dbReference type="SUPFAM" id="SSF109854">
    <property type="entry name" value="DinB/YfiT-like putative metalloenzymes"/>
    <property type="match status" value="1"/>
</dbReference>
<dbReference type="InterPro" id="IPR024775">
    <property type="entry name" value="DinB-like"/>
</dbReference>
<evidence type="ECO:0000259" key="1">
    <source>
        <dbReference type="Pfam" id="PF12867"/>
    </source>
</evidence>
<name>A0ABY7LQ08_9BACT</name>
<sequence length="155" mass="17999">MSPPLPEPLHEPLERLQQLLELLSSRFPDYDEQELSRPLQPGGWSRRQILGHLLDSATNNYRRFVLCQLEPEPYRMVPYQQDGWVACGAYQTAPAAELLQLWTLYNRQLARLLAQLTPAALGHRCEFENGYTVTLGWVIEDYVVHLEYHIRQIIG</sequence>
<proteinExistence type="predicted"/>
<accession>A0ABY7LQ08</accession>
<evidence type="ECO:0000313" key="3">
    <source>
        <dbReference type="Proteomes" id="UP001211005"/>
    </source>
</evidence>
<dbReference type="Pfam" id="PF12867">
    <property type="entry name" value="DinB_2"/>
    <property type="match status" value="1"/>
</dbReference>
<evidence type="ECO:0000313" key="2">
    <source>
        <dbReference type="EMBL" id="WBA40800.1"/>
    </source>
</evidence>
<keyword evidence="3" id="KW-1185">Reference proteome</keyword>
<dbReference type="InterPro" id="IPR034660">
    <property type="entry name" value="DinB/YfiT-like"/>
</dbReference>
<dbReference type="EMBL" id="CP114767">
    <property type="protein sequence ID" value="WBA40800.1"/>
    <property type="molecule type" value="Genomic_DNA"/>
</dbReference>
<gene>
    <name evidence="2" type="ORF">O3303_13330</name>
</gene>
<feature type="domain" description="DinB-like" evidence="1">
    <location>
        <begin position="16"/>
        <end position="153"/>
    </location>
</feature>
<reference evidence="2 3" key="1">
    <citation type="submission" date="2022-12" db="EMBL/GenBank/DDBJ databases">
        <title>Hymenobacter canadensis sp. nov. isolated from lake water of the Cambridge Bay, Canada.</title>
        <authorList>
            <person name="Kim W.H."/>
            <person name="Lee Y.M."/>
        </authorList>
    </citation>
    <scope>NUCLEOTIDE SEQUENCE [LARGE SCALE GENOMIC DNA]</scope>
    <source>
        <strain evidence="2 3">PAMC 29467</strain>
    </source>
</reference>
<protein>
    <submittedName>
        <fullName evidence="2">DinB family protein</fullName>
    </submittedName>
</protein>
<dbReference type="Proteomes" id="UP001211005">
    <property type="component" value="Chromosome"/>
</dbReference>